<dbReference type="PRINTS" id="PR00080">
    <property type="entry name" value="SDRFAMILY"/>
</dbReference>
<evidence type="ECO:0000259" key="2">
    <source>
        <dbReference type="SMART" id="SM00822"/>
    </source>
</evidence>
<dbReference type="InterPro" id="IPR057326">
    <property type="entry name" value="KR_dom"/>
</dbReference>
<dbReference type="GO" id="GO:0008202">
    <property type="term" value="P:steroid metabolic process"/>
    <property type="evidence" value="ECO:0007669"/>
    <property type="project" value="TreeGrafter"/>
</dbReference>
<gene>
    <name evidence="3" type="ORF">COCSUDRAFT_41971</name>
</gene>
<accession>I0YX44</accession>
<dbReference type="InterPro" id="IPR036291">
    <property type="entry name" value="NAD(P)-bd_dom_sf"/>
</dbReference>
<dbReference type="OrthoDB" id="535495at2759"/>
<dbReference type="Proteomes" id="UP000007264">
    <property type="component" value="Unassembled WGS sequence"/>
</dbReference>
<dbReference type="SMART" id="SM00822">
    <property type="entry name" value="PKS_KR"/>
    <property type="match status" value="1"/>
</dbReference>
<dbReference type="AlphaFoldDB" id="I0YX44"/>
<evidence type="ECO:0000256" key="1">
    <source>
        <dbReference type="RuleBase" id="RU000363"/>
    </source>
</evidence>
<dbReference type="SUPFAM" id="SSF51735">
    <property type="entry name" value="NAD(P)-binding Rossmann-fold domains"/>
    <property type="match status" value="1"/>
</dbReference>
<keyword evidence="4" id="KW-1185">Reference proteome</keyword>
<dbReference type="InterPro" id="IPR002347">
    <property type="entry name" value="SDR_fam"/>
</dbReference>
<dbReference type="PROSITE" id="PS00061">
    <property type="entry name" value="ADH_SHORT"/>
    <property type="match status" value="1"/>
</dbReference>
<dbReference type="PANTHER" id="PTHR43313">
    <property type="entry name" value="SHORT-CHAIN DEHYDROGENASE/REDUCTASE FAMILY 9C"/>
    <property type="match status" value="1"/>
</dbReference>
<dbReference type="Pfam" id="PF00106">
    <property type="entry name" value="adh_short"/>
    <property type="match status" value="1"/>
</dbReference>
<name>I0YX44_COCSC</name>
<dbReference type="InterPro" id="IPR020904">
    <property type="entry name" value="Sc_DH/Rdtase_CS"/>
</dbReference>
<comment type="similarity">
    <text evidence="1">Belongs to the short-chain dehydrogenases/reductases (SDR) family.</text>
</comment>
<proteinExistence type="inferred from homology"/>
<dbReference type="PRINTS" id="PR00081">
    <property type="entry name" value="GDHRDH"/>
</dbReference>
<dbReference type="eggNOG" id="KOG1610">
    <property type="taxonomic scope" value="Eukaryota"/>
</dbReference>
<dbReference type="PANTHER" id="PTHR43313:SF1">
    <property type="entry name" value="3BETA-HYDROXYSTEROID DEHYDROGENASE DHS-16"/>
    <property type="match status" value="1"/>
</dbReference>
<dbReference type="RefSeq" id="XP_005647507.1">
    <property type="nucleotide sequence ID" value="XM_005647450.1"/>
</dbReference>
<dbReference type="GO" id="GO:0016491">
    <property type="term" value="F:oxidoreductase activity"/>
    <property type="evidence" value="ECO:0007669"/>
    <property type="project" value="TreeGrafter"/>
</dbReference>
<dbReference type="GeneID" id="17040951"/>
<protein>
    <submittedName>
        <fullName evidence="3">Short-chain dehydrogenase/reductase SDR</fullName>
    </submittedName>
</protein>
<feature type="domain" description="Ketoreductase" evidence="2">
    <location>
        <begin position="19"/>
        <end position="194"/>
    </location>
</feature>
<evidence type="ECO:0000313" key="3">
    <source>
        <dbReference type="EMBL" id="EIE22963.1"/>
    </source>
</evidence>
<evidence type="ECO:0000313" key="4">
    <source>
        <dbReference type="Proteomes" id="UP000007264"/>
    </source>
</evidence>
<dbReference type="EMBL" id="AGSI01000008">
    <property type="protein sequence ID" value="EIE22963.1"/>
    <property type="molecule type" value="Genomic_DNA"/>
</dbReference>
<dbReference type="Gene3D" id="3.40.50.720">
    <property type="entry name" value="NAD(P)-binding Rossmann-like Domain"/>
    <property type="match status" value="1"/>
</dbReference>
<reference evidence="3 4" key="1">
    <citation type="journal article" date="2012" name="Genome Biol.">
        <title>The genome of the polar eukaryotic microalga coccomyxa subellipsoidea reveals traits of cold adaptation.</title>
        <authorList>
            <person name="Blanc G."/>
            <person name="Agarkova I."/>
            <person name="Grimwood J."/>
            <person name="Kuo A."/>
            <person name="Brueggeman A."/>
            <person name="Dunigan D."/>
            <person name="Gurnon J."/>
            <person name="Ladunga I."/>
            <person name="Lindquist E."/>
            <person name="Lucas S."/>
            <person name="Pangilinan J."/>
            <person name="Proschold T."/>
            <person name="Salamov A."/>
            <person name="Schmutz J."/>
            <person name="Weeks D."/>
            <person name="Yamada T."/>
            <person name="Claverie J.M."/>
            <person name="Grigoriev I."/>
            <person name="Van Etten J."/>
            <person name="Lomsadze A."/>
            <person name="Borodovsky M."/>
        </authorList>
    </citation>
    <scope>NUCLEOTIDE SEQUENCE [LARGE SCALE GENOMIC DNA]</scope>
    <source>
        <strain evidence="3 4">C-169</strain>
    </source>
</reference>
<dbReference type="KEGG" id="csl:COCSUDRAFT_41971"/>
<organism evidence="3 4">
    <name type="scientific">Coccomyxa subellipsoidea (strain C-169)</name>
    <name type="common">Green microalga</name>
    <dbReference type="NCBI Taxonomy" id="574566"/>
    <lineage>
        <taxon>Eukaryota</taxon>
        <taxon>Viridiplantae</taxon>
        <taxon>Chlorophyta</taxon>
        <taxon>core chlorophytes</taxon>
        <taxon>Trebouxiophyceae</taxon>
        <taxon>Trebouxiophyceae incertae sedis</taxon>
        <taxon>Coccomyxaceae</taxon>
        <taxon>Coccomyxa</taxon>
        <taxon>Coccomyxa subellipsoidea</taxon>
    </lineage>
</organism>
<sequence>MPQALSPAGRHWTMVEAQKYVVVTGASSGIGLGTVRVLIQAGYHVCGSVRRPADGERLVTEFGESFTPLLFDVTDQAAVKKAAEKVRELLGGKTLFGLVNNAGVAFHGPLMHQPIAEFARNVEINLTGTLIAFLPLLGADRTLTGPPGRIIMVSSIGGKFAAPFIGAYAASKHGLEGLSESLRRELMLFGIDVIVVGPGAVVTPIWDKAEAQDISAYDNTPYKDALAKFAKIMLDDGRSGHSPEHIGRGIEKALTARRPSVRYAIVANKFQRWTLPLLLPVRWVDWLMASTLGLLYKKPAKKLVQTNGKKE</sequence>
<comment type="caution">
    <text evidence="3">The sequence shown here is derived from an EMBL/GenBank/DDBJ whole genome shotgun (WGS) entry which is preliminary data.</text>
</comment>